<dbReference type="SUPFAM" id="SSF55486">
    <property type="entry name" value="Metalloproteases ('zincins'), catalytic domain"/>
    <property type="match status" value="5"/>
</dbReference>
<feature type="disulfide bond" evidence="23">
    <location>
        <begin position="3233"/>
        <end position="3241"/>
    </location>
</feature>
<evidence type="ECO:0000256" key="9">
    <source>
        <dbReference type="ARBA" id="ARBA00023049"/>
    </source>
</evidence>
<evidence type="ECO:0000313" key="29">
    <source>
        <dbReference type="Proteomes" id="UP000075884"/>
    </source>
</evidence>
<feature type="domain" description="Centrosomal protein CEP104 Zn finger" evidence="27">
    <location>
        <begin position="936"/>
        <end position="1044"/>
    </location>
</feature>
<feature type="compositionally biased region" description="Basic and acidic residues" evidence="25">
    <location>
        <begin position="3966"/>
        <end position="3995"/>
    </location>
</feature>
<feature type="compositionally biased region" description="Polar residues" evidence="25">
    <location>
        <begin position="913"/>
        <end position="926"/>
    </location>
</feature>
<dbReference type="InterPro" id="IPR011989">
    <property type="entry name" value="ARM-like"/>
</dbReference>
<evidence type="ECO:0000256" key="13">
    <source>
        <dbReference type="ARBA" id="ARBA00039858"/>
    </source>
</evidence>
<feature type="domain" description="Centrosomal protein CEP104 N-terminal" evidence="26">
    <location>
        <begin position="33"/>
        <end position="154"/>
    </location>
</feature>
<keyword evidence="6" id="KW-0732">Signal</keyword>
<feature type="active site" description="Proton donor 2" evidence="21">
    <location>
        <position position="3597"/>
    </location>
</feature>
<evidence type="ECO:0000256" key="11">
    <source>
        <dbReference type="ARBA" id="ARBA00023180"/>
    </source>
</evidence>
<feature type="disulfide bond" evidence="23">
    <location>
        <begin position="4131"/>
        <end position="4139"/>
    </location>
</feature>
<evidence type="ECO:0000256" key="23">
    <source>
        <dbReference type="PROSITE-ProRule" id="PRU01355"/>
    </source>
</evidence>
<dbReference type="PANTHER" id="PTHR10514">
    <property type="entry name" value="ANGIOTENSIN-CONVERTING ENZYME"/>
    <property type="match status" value="1"/>
</dbReference>
<evidence type="ECO:0000256" key="5">
    <source>
        <dbReference type="ARBA" id="ARBA00022723"/>
    </source>
</evidence>
<comment type="similarity">
    <text evidence="2 23 24">Belongs to the peptidase M2 family.</text>
</comment>
<dbReference type="Gene3D" id="1.25.10.10">
    <property type="entry name" value="Leucine-rich Repeat Variant"/>
    <property type="match status" value="1"/>
</dbReference>
<evidence type="ECO:0000256" key="16">
    <source>
        <dbReference type="PIRSR" id="PIRSR601548-11"/>
    </source>
</evidence>
<dbReference type="PANTHER" id="PTHR10514:SF44">
    <property type="entry name" value="ANGIOTENSIN-CONVERTING ENZYME-RELATED"/>
    <property type="match status" value="1"/>
</dbReference>
<feature type="binding site" evidence="18">
    <location>
        <position position="2256"/>
    </location>
    <ligand>
        <name>Zn(2+)</name>
        <dbReference type="ChEBI" id="CHEBI:29105"/>
        <label>1</label>
        <note>catalytic</note>
    </ligand>
</feature>
<keyword evidence="4 24" id="KW-0645">Protease</keyword>
<comment type="cofactor">
    <cofactor evidence="1">
        <name>Zn(2+)</name>
        <dbReference type="ChEBI" id="CHEBI:29105"/>
    </cofactor>
</comment>
<proteinExistence type="inferred from homology"/>
<evidence type="ECO:0000256" key="25">
    <source>
        <dbReference type="SAM" id="MobiDB-lite"/>
    </source>
</evidence>
<dbReference type="GO" id="GO:0004180">
    <property type="term" value="F:carboxypeptidase activity"/>
    <property type="evidence" value="ECO:0007669"/>
    <property type="project" value="UniProtKB-KW"/>
</dbReference>
<feature type="region of interest" description="Disordered" evidence="25">
    <location>
        <begin position="3760"/>
        <end position="4005"/>
    </location>
</feature>
<feature type="region of interest" description="Disordered" evidence="25">
    <location>
        <begin position="906"/>
        <end position="926"/>
    </location>
</feature>
<evidence type="ECO:0000256" key="14">
    <source>
        <dbReference type="PIRSR" id="PIRSR601548-1"/>
    </source>
</evidence>
<accession>A0A182NBR7</accession>
<dbReference type="Proteomes" id="UP000075884">
    <property type="component" value="Unassembled WGS sequence"/>
</dbReference>
<feature type="compositionally biased region" description="Low complexity" evidence="25">
    <location>
        <begin position="3923"/>
        <end position="3935"/>
    </location>
</feature>
<feature type="binding site" evidence="22">
    <location>
        <position position="3467"/>
    </location>
    <ligand>
        <name>Zn(2+)</name>
        <dbReference type="ChEBI" id="CHEBI:29105"/>
        <label>2</label>
        <note>catalytic</note>
    </ligand>
</feature>
<keyword evidence="8 18" id="KW-0862">Zinc</keyword>
<feature type="disulfide bond" evidence="23">
    <location>
        <begin position="1599"/>
        <end position="1617"/>
    </location>
</feature>
<feature type="compositionally biased region" description="Basic and acidic residues" evidence="25">
    <location>
        <begin position="3886"/>
        <end position="3897"/>
    </location>
</feature>
<keyword evidence="9 24" id="KW-0482">Metalloprotease</keyword>
<keyword evidence="7 24" id="KW-0378">Hydrolase</keyword>
<evidence type="ECO:0000256" key="22">
    <source>
        <dbReference type="PIRSR" id="PIRSR601548-8"/>
    </source>
</evidence>
<feature type="binding site" evidence="18">
    <location>
        <position position="2232"/>
    </location>
    <ligand>
        <name>Zn(2+)</name>
        <dbReference type="ChEBI" id="CHEBI:29105"/>
        <label>1</label>
        <note>catalytic</note>
    </ligand>
</feature>
<dbReference type="FunFam" id="1.25.10.10:FF:000269">
    <property type="entry name" value="Uncharacterized protein, isoform A"/>
    <property type="match status" value="1"/>
</dbReference>
<dbReference type="Pfam" id="PF21038">
    <property type="entry name" value="CEP104_N"/>
    <property type="match status" value="1"/>
</dbReference>
<feature type="disulfide bond" evidence="23">
    <location>
        <begin position="3622"/>
        <end position="3640"/>
    </location>
</feature>
<dbReference type="Pfam" id="PF01401">
    <property type="entry name" value="Peptidase_M2"/>
    <property type="match status" value="5"/>
</dbReference>
<dbReference type="PROSITE" id="PS52011">
    <property type="entry name" value="PEPTIDASE_M2"/>
    <property type="match status" value="5"/>
</dbReference>
<organism evidence="28 29">
    <name type="scientific">Anopheles dirus</name>
    <dbReference type="NCBI Taxonomy" id="7168"/>
    <lineage>
        <taxon>Eukaryota</taxon>
        <taxon>Metazoa</taxon>
        <taxon>Ecdysozoa</taxon>
        <taxon>Arthropoda</taxon>
        <taxon>Hexapoda</taxon>
        <taxon>Insecta</taxon>
        <taxon>Pterygota</taxon>
        <taxon>Neoptera</taxon>
        <taxon>Endopterygota</taxon>
        <taxon>Diptera</taxon>
        <taxon>Nematocera</taxon>
        <taxon>Culicoidea</taxon>
        <taxon>Culicidae</taxon>
        <taxon>Anophelinae</taxon>
        <taxon>Anopheles</taxon>
    </lineage>
</organism>
<evidence type="ECO:0000256" key="19">
    <source>
        <dbReference type="PIRSR" id="PIRSR601548-4"/>
    </source>
</evidence>
<feature type="disulfide bond" evidence="23">
    <location>
        <begin position="4333"/>
        <end position="4351"/>
    </location>
</feature>
<reference evidence="29" key="1">
    <citation type="submission" date="2013-03" db="EMBL/GenBank/DDBJ databases">
        <title>The Genome Sequence of Anopheles dirus WRAIR2.</title>
        <authorList>
            <consortium name="The Broad Institute Genomics Platform"/>
            <person name="Neafsey D.E."/>
            <person name="Walton C."/>
            <person name="Walker B."/>
            <person name="Young S.K."/>
            <person name="Zeng Q."/>
            <person name="Gargeya S."/>
            <person name="Fitzgerald M."/>
            <person name="Haas B."/>
            <person name="Abouelleil A."/>
            <person name="Allen A.W."/>
            <person name="Alvarado L."/>
            <person name="Arachchi H.M."/>
            <person name="Berlin A.M."/>
            <person name="Chapman S.B."/>
            <person name="Gainer-Dewar J."/>
            <person name="Goldberg J."/>
            <person name="Griggs A."/>
            <person name="Gujja S."/>
            <person name="Hansen M."/>
            <person name="Howarth C."/>
            <person name="Imamovic A."/>
            <person name="Ireland A."/>
            <person name="Larimer J."/>
            <person name="McCowan C."/>
            <person name="Murphy C."/>
            <person name="Pearson M."/>
            <person name="Poon T.W."/>
            <person name="Priest M."/>
            <person name="Roberts A."/>
            <person name="Saif S."/>
            <person name="Shea T."/>
            <person name="Sisk P."/>
            <person name="Sykes S."/>
            <person name="Wortman J."/>
            <person name="Nusbaum C."/>
            <person name="Birren B."/>
        </authorList>
    </citation>
    <scope>NUCLEOTIDE SEQUENCE [LARGE SCALE GENOMIC DNA]</scope>
    <source>
        <strain evidence="29">WRAIR2</strain>
    </source>
</reference>
<feature type="active site" description="Proton acceptor 1" evidence="14">
    <location>
        <position position="2229"/>
    </location>
</feature>
<evidence type="ECO:0000256" key="10">
    <source>
        <dbReference type="ARBA" id="ARBA00023157"/>
    </source>
</evidence>
<evidence type="ECO:0000256" key="7">
    <source>
        <dbReference type="ARBA" id="ARBA00022801"/>
    </source>
</evidence>
<feature type="active site" description="Proton acceptor 2" evidence="16">
    <location>
        <position position="2835"/>
    </location>
</feature>
<evidence type="ECO:0000259" key="27">
    <source>
        <dbReference type="Pfam" id="PF21039"/>
    </source>
</evidence>
<feature type="region of interest" description="Disordered" evidence="25">
    <location>
        <begin position="835"/>
        <end position="863"/>
    </location>
</feature>
<dbReference type="EnsemblMetazoa" id="ADIR005097-RA">
    <property type="protein sequence ID" value="ADIR005097-PA"/>
    <property type="gene ID" value="ADIR005097"/>
</dbReference>
<reference evidence="28" key="2">
    <citation type="submission" date="2020-05" db="UniProtKB">
        <authorList>
            <consortium name="EnsemblMetazoa"/>
        </authorList>
    </citation>
    <scope>IDENTIFICATION</scope>
    <source>
        <strain evidence="28">WRAIR2</strain>
    </source>
</reference>
<feature type="disulfide bond" evidence="23">
    <location>
        <begin position="1210"/>
        <end position="1218"/>
    </location>
</feature>
<dbReference type="PRINTS" id="PR00791">
    <property type="entry name" value="PEPDIPTASEA"/>
</dbReference>
<evidence type="ECO:0000256" key="1">
    <source>
        <dbReference type="ARBA" id="ARBA00001947"/>
    </source>
</evidence>
<feature type="active site" description="Proton acceptor 2" evidence="21">
    <location>
        <position position="3468"/>
    </location>
</feature>
<feature type="binding site" evidence="17">
    <location>
        <position position="2069"/>
    </location>
    <ligand>
        <name>chloride</name>
        <dbReference type="ChEBI" id="CHEBI:17996"/>
        <label>1</label>
    </ligand>
</feature>
<evidence type="ECO:0000256" key="18">
    <source>
        <dbReference type="PIRSR" id="PIRSR601548-3"/>
    </source>
</evidence>
<dbReference type="FunFam" id="1.10.1370.30:FF:000004">
    <property type="entry name" value="Angiotensin-converting enzyme"/>
    <property type="match status" value="4"/>
</dbReference>
<evidence type="ECO:0000256" key="3">
    <source>
        <dbReference type="ARBA" id="ARBA00022645"/>
    </source>
</evidence>
<feature type="disulfide bond" evidence="19 23">
    <location>
        <begin position="2383"/>
        <end position="2401"/>
    </location>
</feature>
<evidence type="ECO:0000256" key="2">
    <source>
        <dbReference type="ARBA" id="ARBA00008139"/>
    </source>
</evidence>
<evidence type="ECO:0000256" key="24">
    <source>
        <dbReference type="RuleBase" id="RU361144"/>
    </source>
</evidence>
<dbReference type="InterPro" id="IPR048738">
    <property type="entry name" value="CEP104_Znf"/>
</dbReference>
<feature type="disulfide bond" evidence="23">
    <location>
        <begin position="2803"/>
        <end position="2821"/>
    </location>
</feature>
<comment type="catalytic activity">
    <reaction evidence="12">
        <text>Release of a C-terminal dipeptide, oligopeptide-|-Xaa-Yaa, when Xaa is not Pro, and Yaa is neither Asp nor Glu. Thus, conversion of angiotensin I to angiotensin II, with increase in vasoconstrictor activity, but no action on angiotensin II.</text>
        <dbReference type="EC" id="3.4.15.1"/>
    </reaction>
</comment>
<sequence length="4503" mass="513933">MARKIPFKVVFASDEDTDYPASELNSHSPTVHGWRSNADSAVSPKEIVLRFFHPARIVRIQVLAHQYYIPERIELWIHYSSKSAPSTPSSQSFEYMGFVALSDNASTNYTSRELQSVTVAPKVGSHLKLRLGPAHPNQFNKDSQVALLAINILGEELTAEELAATQGNVSALLNAVPANIDTLNSTLASACDDLSYSMYVEESICEVVRRMELLKVQAVQDERFEYARKLKLCMGALRTAGERLGRYALAKRQAVQAEDFTTARLRKEQIEMYRKAVFDQLRVELLLQSDKSVTSNDSCSELYASKPTLPSPPSLQDVASALSGDSTLPHAHHLHTQAGHDGTKLASGDATDSIASNSTTTTASSAGSGTVKAEGRTSQQSLTRPEEIAQSSPLLSHKGRSPMRSPTNTGSLRRRNKSAPRNSYEDYDERAIPTLSAHTNDFLRECQGTAMIEQDGGKIRCKLNDRERRQAALPILIFGMELVELIYSRQFTDREEGLIRLRGILKHEIDPEPQVQAAQAGPNKICRGATLLLHRGVRDAVYSGFSQATETVRSLFMEFVPNRVSPSEVARSVDRLLPELLSKSGDPSARVHTLAQHTILSIAACPEVREQHLIAPALSRPVGNGTHPRLALSRMQMLEQLVLSQGISNDKQSGLACRTLSEAGCSGIHHPAESVRKVAERVLLLVYKVNPRLVRKQLPPDDDITRRNLLYRQLFAEFDKIDLQRKKEMLENKQFCGPTSFAGICSPPMSSSSKSSPPVEIRNKGLRYDGRTIVSFSDTQTGSWQSSFSSMKLQDTHSSPVRRLDATTAGIIKSKSGHAIGHHGHWAAAVADSSSVTQVVPVDEGSSRDSNGGGGGGGGGGSGSGGGCGTYYDKLETLGTGHCNGKDRSKLSQHKTTMYDSTIGFLPGATAPENGTGSRKSSNSDSFEGIENEIRCPFCDWICHGDPTQLDKHYWKACPVLTKCPQCSQILEVAALSGHLIHECEAKTSYLSCERCTESVHKDLYEYHLMEDFCRELTTGAARCPLCHDDVLLPLDGGWKRHLLSRAGCLGNTRRRAPTQLNMTPSVRWPTGWLVLLLAVAIAAGPVRRHATDENASAETEVRQLIEAIEQRYQQAKAHQTLAAWEYGSNLTQINLVKKTEAASKFAEVAKSIAQELLQLPADQLADTDLKRRIKKLSKLKYAALPEDQFRQLLGAIASMESNYAKAKFCAHGDSTKCDLSLDPELTEIFANHRDPEELKYYWVQWYNATGAPARDSFQKYVELNRQAAIRNNFSSGADVWLNEYDDGTFEQQVDDVIEQIRPLYEQLHAYVRYKLRQKYGDKLVSPTGPIPMHLLGNLWAQTWDNVADFTTPFPEKKLLDVTDEMIRQGYTPNKMFQMGDDFFTSLNMTKLPQSFWEKSILEKPADGRDLVCHASAWDFFSIDDVRIKQCTRVNMREFFVVHHELGHIQYYLQYQHLPVEYRGGANPGFHEAVGDVLSLSVSTPKHLKKVGLLRDYEEDEQVKINQFYRAGVTKLVFLPFAYTLDKYRWGVFRGEIKPKDYNCKFWELRSRFSGVEPPVVRTERDFDPPAKYHVSADVEYLRYFVSYVIQFQFHRAACALAGEYVKGDPEKTLNNCDIYQSTAAGNKLKEMLSLGSSKPWPDAMEVLTGERRMSADAILEYFDPLYRWLLEENKRVGAHVGWTDSQTLPVSELDASETAARELLDGLEHDILEINYNTTLQSWNYETNITDDTLDVRNDAVDDQSKFLKVHSEGCTDSMVPLLVVLLVATGATVGSDPELERSELDAGRYLADLEEEILARNNNATELSWAYESNITEQALKQRNEAASRNANFFKVRSPGTETGWRGPVLCGGGQNAGNLYVLGGSAHRMRLRNDPRSVRTYLRSIEPSIVQRTYDETAASWVYESNITERAAELSMKVALDNAAFWKVLTGDEVARELRQYDYNGFKDADLKRRIKKLTDLGYAALDETKFSQLVDAISRMQENYATAKVCQYRNETNCNYGLEPELTETLAKSRDPEELRHYWVQWHEVAGKPVRKDFDEYVTLNREAAQLNNFTSGAEYWLDAYEDDTFEAQVDAAIEQIRPLYEQIHGYVRYKLRKHYGSELVSEKGAIPIHLLGNMWGQTWDNIADITTPFPDKKLLDVTDEMVRQGYTAVKMFQMGDEFFQSLNMTKLPQTFWDKSILEKPNDGRELVCHASAWDFYKKDDVRIKQCTRINMEDFFTVHHELGHIQYYLQYQNLPSVYREGANPGFHEAVGDVLSLSVSTPKHLEKIGLLKDFVLDEESKLNQFYQAGLAKLVFLPFAYTLDKYRWEIFRGDVKPEHYNCKFWEMRSKYSGVEPPVVRGESDFDAAAKYHVSADVEYLRYFVSYIVQFQFHRAACLKAGQYVKGDPEKTINNCDIYQSAEAGNALKAMLAMGSSKPWPDAMEVLTGQRKMSADALIEYFQPLYDWLVKENKALGAHVGWEENIMCHVSSSAIPGRVRDAQEQEVSKYLEDIEQEILARRNTASEANWAYDSNITDDNLDVKNEVATENAAFFKQISEHLAQYDYESFVDEDLKRRVKKLVGLGYSALPEEKFTKMLDAINNMKENYAKIKVCDYHDSSKCDLALEPELTEILINSRDPEELKYYWQQWYDAAGAPTREDFQTYVDLNSEAAKLNNYATGAESWLSAYEDDTFEEQVDAVIEELRPFYEQIHGYVRYKLREFYGEHVVSEKGPIPMHLLGNMWAQGWGNIADITSPFGDRQLLDVTEEMVRQGYNPIQMFEMGDEFFQSLNMTKVPQTFWDKSILEKPEDGRDLICHASAWDFSKPDDVRIKQCTRVTMEQFFTAHHELGHIQYYLQYQHQPSVYRSGANPGFHEAVGDVLSLSVSTPKHLEKIGLLKDFVLDEESKLNQFYRSALTKLAFLPFAYTIDKYRWGIFRGDIKPEEYNCKFWEMRSKYSGVEPPVVRSEADFDAPAKYHVSADVEYLRYFVSYIIQFQFHRAACEKAGEYVKGDPEKTLNDCDIYQSAEAGNAIKAMLELGSSKPWPEAMEVLTGGRRMSADALIEYFQPLYDWLVVENERIGAYVGWEESDSNFDLSIGESHLTSMMRIFPAVLLAFGLVCCAYGGKLHPTGGVEEHDARHYVEHIDAEILARRNALTEAEWAYESDINDDNLHVKNEMAAANAVFVKEVADTLNKYDFESFGNEDLKRKIRKLTKLGYSVLPEDTFAEMLDAINAMQENYAKVKVCDYHDGSKCDFALEPELTEIMATSRDPEALKYYWQQWYDAAGAPTRDDFQKYVDLNGLAARMNNYATGAEYWLSAYEDDTFEEQVDAVIEELRPLYEQFHAHVRHQLRKYYGEHVVSERGPIPMHLLGNMWAQSWDGIADITSPFADRQLLDVTEEMVRQGYTPIQMFEMGDEFFQSLNMTKLPQSFWEKSILEKPEDGRELVCHASAWEFSKTDDVRIKQCTRVTMDQFFTVHHELGHVQYFLQYQHLPSMYRDGANPGFHEAVGDVLSLSVSTPKHLEKIGLLKDFVMDEESKLNQFYGSALNKLVFLSFAYTLDKYRWGIFRGEIKPEEYNCKFWEMRSKFSGVEPPVVRSEADFDAPAKYHVSADVEYLRYFVSFIIQFQFHRAACEKAGEYVPGDPEKTLNNCDIYQSAEAGNVIRAMLELGSSKPWPDAMEVLTGERRMSADALLEYFKPLYDWLVVENERIGAHVGWEETTSNVRLILFERFVCCAMLSLLLKCTYGVLFLLQSTPLIRCEADPQLNLPPLAPPGGLEGRRPVVFPNGDASPTRVPLSVDNAADDRSRSERYGPPYDGDDEEEDDRPNYPVQPQGRANTDFDRRDRPDSPYSYNDQNRYGGDRGFEPGRNPARERYPGDRSPNPYVSDVDNPLLYRDGGDRNRNRYVSDVENPLLYRDRTPYNPNRDNDDRNRYNPNARPYNPNDPGFGGRNPDPNYREPGFRDPNQGFRDPNQRFPNDDPAYRDRNRFPDDPNYRDRNRFQDDPNYRGPYRSPEEERFRLENERRFRAETEKLRSFLTEIDRKSSLECSLNVAAQWNFETNINDASQVEALAAQQRYNDFQRLLWDQMRRIDQTKIFDDKLYRQVRLMSIIGPSALPPDQLDRYNRIVNDMLAIFNGAAICAYEQPFECGLRLQPHLKDIMAKSRDWNELQYTWLEWRRKSGRNMRDLFEQLVDLTNDAGRVNNFTDGAAYWTFPYESRNFREDMEQVWREILPLYEMIHAYVRRKLREFYGPDKINKNAPLPDHILGDMYGQSWQNILDIVIPYPGRSFLEVTPEMQKQGYNPLVMFQIAEEFFVSMNMSAMPPDFWASSILTQPPDRPVSCQPSSWDFCTGKDYRVKMCTQVTHKDFITVHHELAHIQYFLNYRNNPKVFRDGANPGFHEAIGDAISLSVASPKHLQNLGLVQKSVDDTAHDINFLFSLAMEKVVFLPFALALEAWRYDVFSKRIRKEQYNCHWWLLREEYGGVKPPVLRSELDFDPGAKYHVAANIPYIK</sequence>
<dbReference type="GO" id="GO:0005615">
    <property type="term" value="C:extracellular space"/>
    <property type="evidence" value="ECO:0007669"/>
    <property type="project" value="TreeGrafter"/>
</dbReference>
<feature type="compositionally biased region" description="Gly residues" evidence="25">
    <location>
        <begin position="851"/>
        <end position="863"/>
    </location>
</feature>
<feature type="active site" description="Proton donor 2" evidence="16">
    <location>
        <position position="2964"/>
    </location>
</feature>
<dbReference type="InterPro" id="IPR048739">
    <property type="entry name" value="CEP104_N"/>
</dbReference>
<dbReference type="STRING" id="7168.A0A182NBR7"/>
<comment type="caution">
    <text evidence="23">Lacks conserved residue(s) required for the propagation of feature annotation.</text>
</comment>
<feature type="region of interest" description="Disordered" evidence="25">
    <location>
        <begin position="296"/>
        <end position="430"/>
    </location>
</feature>
<feature type="compositionally biased region" description="Basic and acidic residues" evidence="25">
    <location>
        <begin position="3849"/>
        <end position="3867"/>
    </location>
</feature>
<dbReference type="Pfam" id="PF21039">
    <property type="entry name" value="CEP104_ZnF"/>
    <property type="match status" value="1"/>
</dbReference>
<evidence type="ECO:0000313" key="28">
    <source>
        <dbReference type="EnsemblMetazoa" id="ADIR005097-PA"/>
    </source>
</evidence>
<evidence type="ECO:0000256" key="6">
    <source>
        <dbReference type="ARBA" id="ARBA00022729"/>
    </source>
</evidence>
<dbReference type="VEuPathDB" id="VectorBase:ADIR005097"/>
<keyword evidence="11 15" id="KW-0325">Glycoprotein</keyword>
<dbReference type="GO" id="GO:0006508">
    <property type="term" value="P:proteolysis"/>
    <property type="evidence" value="ECO:0007669"/>
    <property type="project" value="UniProtKB-KW"/>
</dbReference>
<feature type="binding site" evidence="17">
    <location>
        <position position="2367"/>
    </location>
    <ligand>
        <name>chloride</name>
        <dbReference type="ChEBI" id="CHEBI:17996"/>
        <label>1</label>
    </ligand>
</feature>
<feature type="disulfide bond" evidence="23">
    <location>
        <begin position="2600"/>
        <end position="2608"/>
    </location>
</feature>
<feature type="glycosylation site" description="N-linked (GlcNAc...) asparagine" evidence="20">
    <location>
        <position position="1998"/>
    </location>
</feature>
<evidence type="ECO:0000256" key="21">
    <source>
        <dbReference type="PIRSR" id="PIRSR601548-6"/>
    </source>
</evidence>
<dbReference type="GO" id="GO:0005886">
    <property type="term" value="C:plasma membrane"/>
    <property type="evidence" value="ECO:0007669"/>
    <property type="project" value="TreeGrafter"/>
</dbReference>
<feature type="disulfide bond" evidence="23">
    <location>
        <begin position="3436"/>
        <end position="3454"/>
    </location>
</feature>
<dbReference type="GO" id="GO:0008241">
    <property type="term" value="F:peptidyl-dipeptidase activity"/>
    <property type="evidence" value="ECO:0007669"/>
    <property type="project" value="UniProtKB-EC"/>
</dbReference>
<feature type="binding site" evidence="22">
    <location>
        <position position="3495"/>
    </location>
    <ligand>
        <name>Zn(2+)</name>
        <dbReference type="ChEBI" id="CHEBI:29105"/>
        <label>2</label>
        <note>catalytic</note>
    </ligand>
</feature>
<dbReference type="Pfam" id="PF21040">
    <property type="entry name" value="CEP104-like_TOG"/>
    <property type="match status" value="1"/>
</dbReference>
<evidence type="ECO:0000259" key="26">
    <source>
        <dbReference type="Pfam" id="PF21038"/>
    </source>
</evidence>
<keyword evidence="3 24" id="KW-0121">Carboxypeptidase</keyword>
<dbReference type="InterPro" id="IPR001548">
    <property type="entry name" value="Peptidase_M2"/>
</dbReference>
<evidence type="ECO:0000256" key="4">
    <source>
        <dbReference type="ARBA" id="ARBA00022670"/>
    </source>
</evidence>
<feature type="compositionally biased region" description="Basic and acidic residues" evidence="25">
    <location>
        <begin position="3905"/>
        <end position="3922"/>
    </location>
</feature>
<dbReference type="EC" id="3.4.-.-" evidence="24"/>
<feature type="glycosylation site" description="N-linked (GlcNAc...) (complex) asparagine" evidence="15">
    <location>
        <position position="3190"/>
    </location>
</feature>
<protein>
    <recommendedName>
        <fullName evidence="13 24">Angiotensin-converting enzyme</fullName>
        <ecNumber evidence="24">3.4.-.-</ecNumber>
    </recommendedName>
</protein>
<feature type="active site" description="Proton donor 1" evidence="14">
    <location>
        <position position="2358"/>
    </location>
</feature>
<feature type="compositionally biased region" description="Basic and acidic residues" evidence="25">
    <location>
        <begin position="3828"/>
        <end position="3837"/>
    </location>
</feature>
<feature type="disulfide bond" evidence="23">
    <location>
        <begin position="2989"/>
        <end position="3007"/>
    </location>
</feature>
<evidence type="ECO:0000256" key="8">
    <source>
        <dbReference type="ARBA" id="ARBA00022833"/>
    </source>
</evidence>
<feature type="binding site" evidence="22">
    <location>
        <position position="3471"/>
    </location>
    <ligand>
        <name>Zn(2+)</name>
        <dbReference type="ChEBI" id="CHEBI:29105"/>
        <label>2</label>
        <note>catalytic</note>
    </ligand>
</feature>
<evidence type="ECO:0000256" key="17">
    <source>
        <dbReference type="PIRSR" id="PIRSR601548-2"/>
    </source>
</evidence>
<keyword evidence="29" id="KW-1185">Reference proteome</keyword>
<feature type="glycosylation site" description="N-linked (GlcNAc...) asparagine" evidence="20">
    <location>
        <position position="1909"/>
    </location>
</feature>
<evidence type="ECO:0000256" key="12">
    <source>
        <dbReference type="ARBA" id="ARBA00036868"/>
    </source>
</evidence>
<feature type="disulfide bond" evidence="19 23">
    <location>
        <begin position="2197"/>
        <end position="2215"/>
    </location>
</feature>
<feature type="binding site" evidence="18">
    <location>
        <position position="2228"/>
    </location>
    <ligand>
        <name>Zn(2+)</name>
        <dbReference type="ChEBI" id="CHEBI:29105"/>
        <label>1</label>
        <note>catalytic</note>
    </ligand>
</feature>
<feature type="disulfide bond" evidence="23">
    <location>
        <begin position="1994"/>
        <end position="2002"/>
    </location>
</feature>
<dbReference type="GO" id="GO:0046872">
    <property type="term" value="F:metal ion binding"/>
    <property type="evidence" value="ECO:0007669"/>
    <property type="project" value="UniProtKB-KW"/>
</dbReference>
<feature type="compositionally biased region" description="Polar residues" evidence="25">
    <location>
        <begin position="376"/>
        <end position="394"/>
    </location>
</feature>
<name>A0A182NBR7_9DIPT</name>
<evidence type="ECO:0000256" key="15">
    <source>
        <dbReference type="PIRSR" id="PIRSR601548-10"/>
    </source>
</evidence>
<keyword evidence="10 19" id="KW-1015">Disulfide bond</keyword>
<evidence type="ECO:0000256" key="20">
    <source>
        <dbReference type="PIRSR" id="PIRSR601548-5"/>
    </source>
</evidence>
<dbReference type="GO" id="GO:0008237">
    <property type="term" value="F:metallopeptidase activity"/>
    <property type="evidence" value="ECO:0007669"/>
    <property type="project" value="UniProtKB-KW"/>
</dbReference>
<feature type="disulfide bond" evidence="23">
    <location>
        <begin position="1413"/>
        <end position="1431"/>
    </location>
</feature>
<feature type="compositionally biased region" description="Low complexity" evidence="25">
    <location>
        <begin position="349"/>
        <end position="370"/>
    </location>
</feature>
<keyword evidence="5 18" id="KW-0479">Metal-binding</keyword>
<dbReference type="CDD" id="cd06461">
    <property type="entry name" value="M2_ACE"/>
    <property type="match status" value="5"/>
</dbReference>